<dbReference type="Proteomes" id="UP001597168">
    <property type="component" value="Unassembled WGS sequence"/>
</dbReference>
<evidence type="ECO:0008006" key="3">
    <source>
        <dbReference type="Google" id="ProtNLM"/>
    </source>
</evidence>
<dbReference type="InterPro" id="IPR029787">
    <property type="entry name" value="Nucleotide_cyclase"/>
</dbReference>
<dbReference type="SUPFAM" id="SSF55073">
    <property type="entry name" value="Nucleotide cyclase"/>
    <property type="match status" value="1"/>
</dbReference>
<sequence length="247" mass="25948">MSGNPQLHDAFADLESRVVMTIGVVDVNDSTGMKEQQSESGWLPGLGWLYRTITDIILESIPDVVVKYTGDGAMFACDPDHTTAAVNAVIRIQEAIKGAGTRGDGAKGIIDFTCSAALTTGEVRRFTTPNGTPDFVGSVVDKAFRLCAFANAKAIFVDTATVGAANAMNIKSVFGKAAVRQAGEYTGEVQKAVLKGFAQPVAYQEILWDQQLYAVASAAITASTDRLRSTPAVAPRQAAPAAAATTE</sequence>
<keyword evidence="2" id="KW-1185">Reference proteome</keyword>
<comment type="caution">
    <text evidence="1">The sequence shown here is derived from an EMBL/GenBank/DDBJ whole genome shotgun (WGS) entry which is preliminary data.</text>
</comment>
<evidence type="ECO:0000313" key="1">
    <source>
        <dbReference type="EMBL" id="MFD1149850.1"/>
    </source>
</evidence>
<name>A0ABW3QZ62_9PSEU</name>
<accession>A0ABW3QZ62</accession>
<evidence type="ECO:0000313" key="2">
    <source>
        <dbReference type="Proteomes" id="UP001597168"/>
    </source>
</evidence>
<reference evidence="2" key="1">
    <citation type="journal article" date="2019" name="Int. J. Syst. Evol. Microbiol.">
        <title>The Global Catalogue of Microorganisms (GCM) 10K type strain sequencing project: providing services to taxonomists for standard genome sequencing and annotation.</title>
        <authorList>
            <consortium name="The Broad Institute Genomics Platform"/>
            <consortium name="The Broad Institute Genome Sequencing Center for Infectious Disease"/>
            <person name="Wu L."/>
            <person name="Ma J."/>
        </authorList>
    </citation>
    <scope>NUCLEOTIDE SEQUENCE [LARGE SCALE GENOMIC DNA]</scope>
    <source>
        <strain evidence="2">CCUG 60214</strain>
    </source>
</reference>
<proteinExistence type="predicted"/>
<dbReference type="EMBL" id="JBHTLK010000126">
    <property type="protein sequence ID" value="MFD1149850.1"/>
    <property type="molecule type" value="Genomic_DNA"/>
</dbReference>
<gene>
    <name evidence="1" type="ORF">ACFQ3T_22185</name>
</gene>
<protein>
    <recommendedName>
        <fullName evidence="3">Class 3 adenylate cyclase</fullName>
    </recommendedName>
</protein>
<organism evidence="1 2">
    <name type="scientific">Saccharothrix hoggarensis</name>
    <dbReference type="NCBI Taxonomy" id="913853"/>
    <lineage>
        <taxon>Bacteria</taxon>
        <taxon>Bacillati</taxon>
        <taxon>Actinomycetota</taxon>
        <taxon>Actinomycetes</taxon>
        <taxon>Pseudonocardiales</taxon>
        <taxon>Pseudonocardiaceae</taxon>
        <taxon>Saccharothrix</taxon>
    </lineage>
</organism>
<feature type="non-terminal residue" evidence="1">
    <location>
        <position position="247"/>
    </location>
</feature>
<dbReference type="Gene3D" id="3.30.70.1230">
    <property type="entry name" value="Nucleotide cyclase"/>
    <property type="match status" value="1"/>
</dbReference>